<evidence type="ECO:0000256" key="1">
    <source>
        <dbReference type="SAM" id="SignalP"/>
    </source>
</evidence>
<keyword evidence="1" id="KW-0732">Signal</keyword>
<dbReference type="AlphaFoldDB" id="A0A6S6T0F7"/>
<evidence type="ECO:0000313" key="2">
    <source>
        <dbReference type="EMBL" id="CAA6808294.1"/>
    </source>
</evidence>
<accession>A0A6S6T0F7</accession>
<proteinExistence type="predicted"/>
<name>A0A6S6T0F7_9BACT</name>
<feature type="signal peptide" evidence="1">
    <location>
        <begin position="1"/>
        <end position="21"/>
    </location>
</feature>
<gene>
    <name evidence="2" type="ORF">HELGO_WM36514</name>
</gene>
<reference evidence="2" key="1">
    <citation type="submission" date="2020-01" db="EMBL/GenBank/DDBJ databases">
        <authorList>
            <person name="Meier V. D."/>
            <person name="Meier V D."/>
        </authorList>
    </citation>
    <scope>NUCLEOTIDE SEQUENCE</scope>
    <source>
        <strain evidence="2">HLG_WM_MAG_02</strain>
    </source>
</reference>
<dbReference type="EMBL" id="CACVAZ010000049">
    <property type="protein sequence ID" value="CAA6808294.1"/>
    <property type="molecule type" value="Genomic_DNA"/>
</dbReference>
<feature type="chain" id="PRO_5028460943" evidence="1">
    <location>
        <begin position="22"/>
        <end position="91"/>
    </location>
</feature>
<organism evidence="2">
    <name type="scientific">uncultured Sulfurovum sp</name>
    <dbReference type="NCBI Taxonomy" id="269237"/>
    <lineage>
        <taxon>Bacteria</taxon>
        <taxon>Pseudomonadati</taxon>
        <taxon>Campylobacterota</taxon>
        <taxon>Epsilonproteobacteria</taxon>
        <taxon>Campylobacterales</taxon>
        <taxon>Sulfurovaceae</taxon>
        <taxon>Sulfurovum</taxon>
        <taxon>environmental samples</taxon>
    </lineage>
</organism>
<sequence length="91" mass="10389">MKTQLIKMLMLLTLFITSSIAATWINITINSNDVSLEDLASSYYGDATQTEIIYNANRDVIGENRQLRAGMVLEIPVTEKFRDQPEHLGWR</sequence>
<protein>
    <submittedName>
        <fullName evidence="2">Uncharacterized protein</fullName>
    </submittedName>
</protein>